<dbReference type="PANTHER" id="PTHR43792">
    <property type="entry name" value="GNAT FAMILY, PUTATIVE (AFU_ORTHOLOGUE AFUA_3G00765)-RELATED-RELATED"/>
    <property type="match status" value="1"/>
</dbReference>
<dbReference type="Pfam" id="PF13302">
    <property type="entry name" value="Acetyltransf_3"/>
    <property type="match status" value="1"/>
</dbReference>
<dbReference type="EMBL" id="JACHHZ010000003">
    <property type="protein sequence ID" value="MBB6094168.1"/>
    <property type="molecule type" value="Genomic_DNA"/>
</dbReference>
<dbReference type="InterPro" id="IPR051531">
    <property type="entry name" value="N-acetyltransferase"/>
</dbReference>
<organism evidence="2 3">
    <name type="scientific">Povalibacter uvarum</name>
    <dbReference type="NCBI Taxonomy" id="732238"/>
    <lineage>
        <taxon>Bacteria</taxon>
        <taxon>Pseudomonadati</taxon>
        <taxon>Pseudomonadota</taxon>
        <taxon>Gammaproteobacteria</taxon>
        <taxon>Steroidobacterales</taxon>
        <taxon>Steroidobacteraceae</taxon>
        <taxon>Povalibacter</taxon>
    </lineage>
</organism>
<feature type="domain" description="N-acetyltransferase" evidence="1">
    <location>
        <begin position="278"/>
        <end position="442"/>
    </location>
</feature>
<dbReference type="PROSITE" id="PS51186">
    <property type="entry name" value="GNAT"/>
    <property type="match status" value="1"/>
</dbReference>
<proteinExistence type="predicted"/>
<name>A0A841HPX6_9GAMM</name>
<protein>
    <submittedName>
        <fullName evidence="2">RimJ/RimL family protein N-acetyltransferase/precorrin-6B methylase 1</fullName>
    </submittedName>
</protein>
<dbReference type="InterPro" id="IPR014777">
    <property type="entry name" value="4pyrrole_Mease_sub1"/>
</dbReference>
<dbReference type="InterPro" id="IPR000182">
    <property type="entry name" value="GNAT_dom"/>
</dbReference>
<dbReference type="PANTHER" id="PTHR43792:SF1">
    <property type="entry name" value="N-ACETYLTRANSFERASE DOMAIN-CONTAINING PROTEIN"/>
    <property type="match status" value="1"/>
</dbReference>
<gene>
    <name evidence="2" type="ORF">HNQ60_003049</name>
</gene>
<dbReference type="GO" id="GO:0008168">
    <property type="term" value="F:methyltransferase activity"/>
    <property type="evidence" value="ECO:0007669"/>
    <property type="project" value="UniProtKB-KW"/>
</dbReference>
<dbReference type="Gene3D" id="3.40.1010.10">
    <property type="entry name" value="Cobalt-precorrin-4 Transmethylase, Domain 1"/>
    <property type="match status" value="1"/>
</dbReference>
<dbReference type="SUPFAM" id="SSF55729">
    <property type="entry name" value="Acyl-CoA N-acyltransferases (Nat)"/>
    <property type="match status" value="1"/>
</dbReference>
<accession>A0A841HPX6</accession>
<comment type="caution">
    <text evidence="2">The sequence shown here is derived from an EMBL/GenBank/DDBJ whole genome shotgun (WGS) entry which is preliminary data.</text>
</comment>
<dbReference type="InterPro" id="IPR000878">
    <property type="entry name" value="4pyrrol_Mease"/>
</dbReference>
<keyword evidence="2" id="KW-0489">Methyltransferase</keyword>
<dbReference type="InterPro" id="IPR016181">
    <property type="entry name" value="Acyl_CoA_acyltransferase"/>
</dbReference>
<dbReference type="InterPro" id="IPR035996">
    <property type="entry name" value="4pyrrol_Methylase_sf"/>
</dbReference>
<evidence type="ECO:0000259" key="1">
    <source>
        <dbReference type="PROSITE" id="PS51186"/>
    </source>
</evidence>
<keyword evidence="2" id="KW-0808">Transferase</keyword>
<dbReference type="Proteomes" id="UP000588068">
    <property type="component" value="Unassembled WGS sequence"/>
</dbReference>
<dbReference type="AlphaFoldDB" id="A0A841HPX6"/>
<sequence>MSKRGSLVCVGVGMTLGSHLTPLCRSYIEQADVVFTGLSDGVMELWIAQMHPDVRSLQQYYREGKPRTETYREMVEAMMTEVRAGKKVCGAFYGHPTVFALPPRKAVAVARGEGFDAHMEPGVSAEDCLYADLGIDPGEVGCAHYEASQFMFYRRRIDPSAYLILWQIGIAGDQSVTRFSTGAEYRQVLVDLLSPDYDGNHEVIAYKAATLPTQRPRMDRMKLRDLPKADLDIHFTLVIPPARALEPNTELRRKLSRLDRSKKDTAGENSAAFSTDRLRMRLIDECDRELFCTLYSDPSTMQLIGPVLTRATALRSFGKALRMSREPSQAWRSYAVVDGASGETLGFCGFNRSKSLIREIEAGIILRTEARGRGYGREAFDGLVRHALMQPAIARVFARTAPANAPMTAILQSVGFSECEITDSTATWSIARTSVPAQNSRRTQHEQVTIHA</sequence>
<dbReference type="Pfam" id="PF00590">
    <property type="entry name" value="TP_methylase"/>
    <property type="match status" value="1"/>
</dbReference>
<dbReference type="SUPFAM" id="SSF53790">
    <property type="entry name" value="Tetrapyrrole methylase"/>
    <property type="match status" value="1"/>
</dbReference>
<dbReference type="GO" id="GO:0016747">
    <property type="term" value="F:acyltransferase activity, transferring groups other than amino-acyl groups"/>
    <property type="evidence" value="ECO:0007669"/>
    <property type="project" value="InterPro"/>
</dbReference>
<dbReference type="GO" id="GO:0032259">
    <property type="term" value="P:methylation"/>
    <property type="evidence" value="ECO:0007669"/>
    <property type="project" value="UniProtKB-KW"/>
</dbReference>
<dbReference type="CDD" id="cd19916">
    <property type="entry name" value="OphMA_like"/>
    <property type="match status" value="1"/>
</dbReference>
<keyword evidence="3" id="KW-1185">Reference proteome</keyword>
<evidence type="ECO:0000313" key="3">
    <source>
        <dbReference type="Proteomes" id="UP000588068"/>
    </source>
</evidence>
<reference evidence="2 3" key="1">
    <citation type="submission" date="2020-08" db="EMBL/GenBank/DDBJ databases">
        <title>Genomic Encyclopedia of Type Strains, Phase IV (KMG-IV): sequencing the most valuable type-strain genomes for metagenomic binning, comparative biology and taxonomic classification.</title>
        <authorList>
            <person name="Goeker M."/>
        </authorList>
    </citation>
    <scope>NUCLEOTIDE SEQUENCE [LARGE SCALE GENOMIC DNA]</scope>
    <source>
        <strain evidence="2 3">DSM 26723</strain>
    </source>
</reference>
<dbReference type="Gene3D" id="3.40.630.30">
    <property type="match status" value="1"/>
</dbReference>
<evidence type="ECO:0000313" key="2">
    <source>
        <dbReference type="EMBL" id="MBB6094168.1"/>
    </source>
</evidence>